<name>A0A9D1LGD6_9BURK</name>
<proteinExistence type="inferred from homology"/>
<dbReference type="InterPro" id="IPR044135">
    <property type="entry name" value="Met-tRNA-FMT_C"/>
</dbReference>
<evidence type="ECO:0000256" key="7">
    <source>
        <dbReference type="ARBA" id="ARBA00048558"/>
    </source>
</evidence>
<comment type="function">
    <text evidence="1 8">Attaches a formyl group to the free amino group of methionyl-tRNA(fMet). The formyl group appears to play a dual role in the initiator identity of N-formylmethionyl-tRNA by promoting its recognition by IF2 and preventing the misappropriation of this tRNA by the elongation apparatus.</text>
</comment>
<feature type="domain" description="Formyl transferase N-terminal" evidence="9">
    <location>
        <begin position="1"/>
        <end position="193"/>
    </location>
</feature>
<keyword evidence="6 8" id="KW-0648">Protein biosynthesis</keyword>
<dbReference type="InterPro" id="IPR011034">
    <property type="entry name" value="Formyl_transferase-like_C_sf"/>
</dbReference>
<dbReference type="PROSITE" id="PS00373">
    <property type="entry name" value="GART"/>
    <property type="match status" value="1"/>
</dbReference>
<dbReference type="GO" id="GO:0005829">
    <property type="term" value="C:cytosol"/>
    <property type="evidence" value="ECO:0007669"/>
    <property type="project" value="TreeGrafter"/>
</dbReference>
<organism evidence="11 12">
    <name type="scientific">Candidatus Aphodousia faecigallinarum</name>
    <dbReference type="NCBI Taxonomy" id="2840677"/>
    <lineage>
        <taxon>Bacteria</taxon>
        <taxon>Pseudomonadati</taxon>
        <taxon>Pseudomonadota</taxon>
        <taxon>Betaproteobacteria</taxon>
        <taxon>Burkholderiales</taxon>
        <taxon>Sutterellaceae</taxon>
        <taxon>Sutterellaceae incertae sedis</taxon>
        <taxon>Candidatus Aphodousia</taxon>
    </lineage>
</organism>
<dbReference type="Pfam" id="PF02911">
    <property type="entry name" value="Formyl_trans_C"/>
    <property type="match status" value="1"/>
</dbReference>
<feature type="binding site" evidence="8">
    <location>
        <begin position="123"/>
        <end position="126"/>
    </location>
    <ligand>
        <name>(6S)-5,6,7,8-tetrahydrofolate</name>
        <dbReference type="ChEBI" id="CHEBI:57453"/>
    </ligand>
</feature>
<gene>
    <name evidence="8" type="primary">fmt</name>
    <name evidence="11" type="ORF">IAC56_05405</name>
</gene>
<dbReference type="Proteomes" id="UP000824083">
    <property type="component" value="Unassembled WGS sequence"/>
</dbReference>
<dbReference type="InterPro" id="IPR005793">
    <property type="entry name" value="Formyl_trans_C"/>
</dbReference>
<evidence type="ECO:0000256" key="1">
    <source>
        <dbReference type="ARBA" id="ARBA00002606"/>
    </source>
</evidence>
<dbReference type="SUPFAM" id="SSF53328">
    <property type="entry name" value="Formyltransferase"/>
    <property type="match status" value="1"/>
</dbReference>
<reference evidence="11" key="2">
    <citation type="journal article" date="2021" name="PeerJ">
        <title>Extensive microbial diversity within the chicken gut microbiome revealed by metagenomics and culture.</title>
        <authorList>
            <person name="Gilroy R."/>
            <person name="Ravi A."/>
            <person name="Getino M."/>
            <person name="Pursley I."/>
            <person name="Horton D.L."/>
            <person name="Alikhan N.F."/>
            <person name="Baker D."/>
            <person name="Gharbi K."/>
            <person name="Hall N."/>
            <person name="Watson M."/>
            <person name="Adriaenssens E.M."/>
            <person name="Foster-Nyarko E."/>
            <person name="Jarju S."/>
            <person name="Secka A."/>
            <person name="Antonio M."/>
            <person name="Oren A."/>
            <person name="Chaudhuri R.R."/>
            <person name="La Ragione R."/>
            <person name="Hildebrand F."/>
            <person name="Pallen M.J."/>
        </authorList>
    </citation>
    <scope>NUCLEOTIDE SEQUENCE</scope>
    <source>
        <strain evidence="11">7463</strain>
    </source>
</reference>
<dbReference type="Pfam" id="PF00551">
    <property type="entry name" value="Formyl_trans_N"/>
    <property type="match status" value="1"/>
</dbReference>
<dbReference type="InterPro" id="IPR036477">
    <property type="entry name" value="Formyl_transf_N_sf"/>
</dbReference>
<dbReference type="EC" id="2.1.2.9" evidence="3 8"/>
<dbReference type="GO" id="GO:0004479">
    <property type="term" value="F:methionyl-tRNA formyltransferase activity"/>
    <property type="evidence" value="ECO:0007669"/>
    <property type="project" value="UniProtKB-UniRule"/>
</dbReference>
<dbReference type="NCBIfam" id="TIGR00460">
    <property type="entry name" value="fmt"/>
    <property type="match status" value="1"/>
</dbReference>
<evidence type="ECO:0000313" key="12">
    <source>
        <dbReference type="Proteomes" id="UP000824083"/>
    </source>
</evidence>
<dbReference type="InterPro" id="IPR037022">
    <property type="entry name" value="Formyl_trans_C_sf"/>
</dbReference>
<dbReference type="InterPro" id="IPR001555">
    <property type="entry name" value="GART_AS"/>
</dbReference>
<dbReference type="Gene3D" id="3.40.50.170">
    <property type="entry name" value="Formyl transferase, N-terminal domain"/>
    <property type="match status" value="1"/>
</dbReference>
<keyword evidence="5 8" id="KW-0808">Transferase</keyword>
<evidence type="ECO:0000256" key="6">
    <source>
        <dbReference type="ARBA" id="ARBA00022917"/>
    </source>
</evidence>
<dbReference type="PANTHER" id="PTHR11138:SF5">
    <property type="entry name" value="METHIONYL-TRNA FORMYLTRANSFERASE, MITOCHONDRIAL"/>
    <property type="match status" value="1"/>
</dbReference>
<dbReference type="EMBL" id="DVMY01000085">
    <property type="protein sequence ID" value="HIU37692.1"/>
    <property type="molecule type" value="Genomic_DNA"/>
</dbReference>
<dbReference type="AlphaFoldDB" id="A0A9D1LGD6"/>
<evidence type="ECO:0000256" key="3">
    <source>
        <dbReference type="ARBA" id="ARBA00012261"/>
    </source>
</evidence>
<comment type="similarity">
    <text evidence="2 8">Belongs to the Fmt family.</text>
</comment>
<dbReference type="CDD" id="cd08704">
    <property type="entry name" value="Met_tRNA_FMT_C"/>
    <property type="match status" value="1"/>
</dbReference>
<evidence type="ECO:0000313" key="11">
    <source>
        <dbReference type="EMBL" id="HIU37692.1"/>
    </source>
</evidence>
<evidence type="ECO:0000256" key="8">
    <source>
        <dbReference type="HAMAP-Rule" id="MF_00182"/>
    </source>
</evidence>
<sequence>MKIIFAGTPPFAACALEALIEAGHDICLVLSQPDRPSGRGMKLTPSAVKAIALQNNIPVRTPSTLSVKKDPQTAQETLDLLSSLRADVMVVAAYGMLLPESVLAIPQGIGSDHSVKCINIHASLLPRWRGAAPITRAIESGDRSFGVTLMKMDAGLDTGPMLLQESFPLTGKETTASLTETVAKLGAEMLVRLLAAPEKITITPQPSEGVTYAHKVTKEEGHLNFDLPFEEVERKIRAFSPFPSSFAEHNGTIIKIWQAQPCPDMSGKPGEVLQIDKEGVVIACARGAIRATVLQRPGKPKMSAQSFLQGYNIVVGEYLK</sequence>
<dbReference type="CDD" id="cd08646">
    <property type="entry name" value="FMT_core_Met-tRNA-FMT_N"/>
    <property type="match status" value="1"/>
</dbReference>
<dbReference type="InterPro" id="IPR005794">
    <property type="entry name" value="Fmt"/>
</dbReference>
<comment type="catalytic activity">
    <reaction evidence="7 8">
        <text>L-methionyl-tRNA(fMet) + (6R)-10-formyltetrahydrofolate = N-formyl-L-methionyl-tRNA(fMet) + (6S)-5,6,7,8-tetrahydrofolate + H(+)</text>
        <dbReference type="Rhea" id="RHEA:24380"/>
        <dbReference type="Rhea" id="RHEA-COMP:9952"/>
        <dbReference type="Rhea" id="RHEA-COMP:9953"/>
        <dbReference type="ChEBI" id="CHEBI:15378"/>
        <dbReference type="ChEBI" id="CHEBI:57453"/>
        <dbReference type="ChEBI" id="CHEBI:78530"/>
        <dbReference type="ChEBI" id="CHEBI:78844"/>
        <dbReference type="ChEBI" id="CHEBI:195366"/>
        <dbReference type="EC" id="2.1.2.9"/>
    </reaction>
</comment>
<evidence type="ECO:0000259" key="10">
    <source>
        <dbReference type="Pfam" id="PF02911"/>
    </source>
</evidence>
<dbReference type="InterPro" id="IPR041711">
    <property type="entry name" value="Met-tRNA-FMT_N"/>
</dbReference>
<evidence type="ECO:0000259" key="9">
    <source>
        <dbReference type="Pfam" id="PF00551"/>
    </source>
</evidence>
<accession>A0A9D1LGD6</accession>
<comment type="caution">
    <text evidence="11">The sequence shown here is derived from an EMBL/GenBank/DDBJ whole genome shotgun (WGS) entry which is preliminary data.</text>
</comment>
<protein>
    <recommendedName>
        <fullName evidence="4 8">Methionyl-tRNA formyltransferase</fullName>
        <ecNumber evidence="3 8">2.1.2.9</ecNumber>
    </recommendedName>
</protein>
<dbReference type="InterPro" id="IPR002376">
    <property type="entry name" value="Formyl_transf_N"/>
</dbReference>
<reference evidence="11" key="1">
    <citation type="submission" date="2020-10" db="EMBL/GenBank/DDBJ databases">
        <authorList>
            <person name="Gilroy R."/>
        </authorList>
    </citation>
    <scope>NUCLEOTIDE SEQUENCE</scope>
    <source>
        <strain evidence="11">7463</strain>
    </source>
</reference>
<evidence type="ECO:0000256" key="4">
    <source>
        <dbReference type="ARBA" id="ARBA00016014"/>
    </source>
</evidence>
<dbReference type="Gene3D" id="3.10.25.10">
    <property type="entry name" value="Formyl transferase, C-terminal domain"/>
    <property type="match status" value="1"/>
</dbReference>
<evidence type="ECO:0000256" key="5">
    <source>
        <dbReference type="ARBA" id="ARBA00022679"/>
    </source>
</evidence>
<feature type="domain" description="Formyl transferase C-terminal" evidence="10">
    <location>
        <begin position="215"/>
        <end position="312"/>
    </location>
</feature>
<dbReference type="SUPFAM" id="SSF50486">
    <property type="entry name" value="FMT C-terminal domain-like"/>
    <property type="match status" value="1"/>
</dbReference>
<evidence type="ECO:0000256" key="2">
    <source>
        <dbReference type="ARBA" id="ARBA00010699"/>
    </source>
</evidence>
<dbReference type="HAMAP" id="MF_00182">
    <property type="entry name" value="Formyl_trans"/>
    <property type="match status" value="1"/>
</dbReference>
<dbReference type="PANTHER" id="PTHR11138">
    <property type="entry name" value="METHIONYL-TRNA FORMYLTRANSFERASE"/>
    <property type="match status" value="1"/>
</dbReference>